<dbReference type="PANTHER" id="PTHR42972:SF8">
    <property type="entry name" value="POLYHYDROXYBUTYRATE DEPOLYMERASE"/>
    <property type="match status" value="1"/>
</dbReference>
<accession>A0A3M9XNB6</accession>
<feature type="signal peptide" evidence="1">
    <location>
        <begin position="1"/>
        <end position="27"/>
    </location>
</feature>
<evidence type="ECO:0000313" key="2">
    <source>
        <dbReference type="EMBL" id="RNJ49216.1"/>
    </source>
</evidence>
<proteinExistence type="predicted"/>
<dbReference type="PANTHER" id="PTHR42972">
    <property type="entry name" value="TOL-PAL SYSTEM PROTEIN TOLB"/>
    <property type="match status" value="1"/>
</dbReference>
<name>A0A3M9XNB6_9HYPH</name>
<dbReference type="Gene3D" id="3.40.50.1820">
    <property type="entry name" value="alpha/beta hydrolase"/>
    <property type="match status" value="2"/>
</dbReference>
<dbReference type="AlphaFoldDB" id="A0A3M9XNB6"/>
<evidence type="ECO:0000313" key="3">
    <source>
        <dbReference type="Proteomes" id="UP000268623"/>
    </source>
</evidence>
<comment type="caution">
    <text evidence="2">The sequence shown here is derived from an EMBL/GenBank/DDBJ whole genome shotgun (WGS) entry which is preliminary data.</text>
</comment>
<dbReference type="InterPro" id="IPR029058">
    <property type="entry name" value="AB_hydrolase_fold"/>
</dbReference>
<feature type="chain" id="PRO_5018149753" evidence="1">
    <location>
        <begin position="28"/>
        <end position="353"/>
    </location>
</feature>
<evidence type="ECO:0000256" key="1">
    <source>
        <dbReference type="SAM" id="SignalP"/>
    </source>
</evidence>
<dbReference type="EMBL" id="QWDD01000001">
    <property type="protein sequence ID" value="RNJ49216.1"/>
    <property type="molecule type" value="Genomic_DNA"/>
</dbReference>
<gene>
    <name evidence="2" type="ORF">D1O30_06010</name>
</gene>
<dbReference type="SUPFAM" id="SSF53474">
    <property type="entry name" value="alpha/beta-Hydrolases"/>
    <property type="match status" value="1"/>
</dbReference>
<reference evidence="2 3" key="1">
    <citation type="submission" date="2018-08" db="EMBL/GenBank/DDBJ databases">
        <title>Genome sequence of Methylocystis hirsuta CSC1, a methanotroph able to accumulate PHAs.</title>
        <authorList>
            <person name="Bordel S."/>
            <person name="Rodriguez E."/>
            <person name="Gancedo J."/>
            <person name="Munoz R."/>
        </authorList>
    </citation>
    <scope>NUCLEOTIDE SEQUENCE [LARGE SCALE GENOMIC DNA]</scope>
    <source>
        <strain evidence="2 3">CSC1</strain>
    </source>
</reference>
<protein>
    <submittedName>
        <fullName evidence="2">Polyhydroxybutyrate depolymerase</fullName>
    </submittedName>
</protein>
<sequence>MCNSLLKSKILVAVAIAALFAIKAASGAERLPAYGANLSETSVSGLSSGAAMALQFHVAHSGVVKGAGIIAGAPYDCAEQSSNRAIGNCMKPDAAHPVPDPAHLTDITDSLARSGAIDDVANLNDARVWLFSGRKDGVVLPVVMDAARDYYSFYVPPDRIVYRNDIGAGHAMVTEDFGDKDCAATKAPFIVDCDFDAAKALLEQIYGPLNPPSAQPSGKYVEFDQKEFLPDGNPYNHSLSDVGYAYVPHGCALETCRVHVALHGCKQQAAQIGDAFYKNAGYNRWADTNHIIVVYPQTISRWGWGWPFYTLNFVWNPNACWDWWGYDNAEHHTKKGPQIAAIRAIVDRLATKP</sequence>
<keyword evidence="1" id="KW-0732">Signal</keyword>
<dbReference type="Proteomes" id="UP000268623">
    <property type="component" value="Unassembled WGS sequence"/>
</dbReference>
<dbReference type="OrthoDB" id="505233at2"/>
<dbReference type="RefSeq" id="WP_123175192.1">
    <property type="nucleotide sequence ID" value="NZ_QWDD01000001.1"/>
</dbReference>
<organism evidence="2 3">
    <name type="scientific">Methylocystis hirsuta</name>
    <dbReference type="NCBI Taxonomy" id="369798"/>
    <lineage>
        <taxon>Bacteria</taxon>
        <taxon>Pseudomonadati</taxon>
        <taxon>Pseudomonadota</taxon>
        <taxon>Alphaproteobacteria</taxon>
        <taxon>Hyphomicrobiales</taxon>
        <taxon>Methylocystaceae</taxon>
        <taxon>Methylocystis</taxon>
    </lineage>
</organism>
<keyword evidence="3" id="KW-1185">Reference proteome</keyword>